<dbReference type="AlphaFoldDB" id="A0A9E6Y162"/>
<feature type="transmembrane region" description="Helical" evidence="7">
    <location>
        <begin position="225"/>
        <end position="248"/>
    </location>
</feature>
<dbReference type="PANTHER" id="PTHR30213">
    <property type="entry name" value="INNER MEMBRANE PROTEIN YHJD"/>
    <property type="match status" value="1"/>
</dbReference>
<name>A0A9E6Y162_9ACTN</name>
<feature type="transmembrane region" description="Helical" evidence="7">
    <location>
        <begin position="107"/>
        <end position="128"/>
    </location>
</feature>
<proteinExistence type="predicted"/>
<feature type="transmembrane region" description="Helical" evidence="7">
    <location>
        <begin position="149"/>
        <end position="174"/>
    </location>
</feature>
<dbReference type="NCBIfam" id="TIGR00765">
    <property type="entry name" value="yihY_not_rbn"/>
    <property type="match status" value="1"/>
</dbReference>
<comment type="subcellular location">
    <subcellularLocation>
        <location evidence="1">Cell membrane</location>
        <topology evidence="1">Multi-pass membrane protein</topology>
    </subcellularLocation>
</comment>
<dbReference type="Proteomes" id="UP001162834">
    <property type="component" value="Chromosome"/>
</dbReference>
<feature type="transmembrane region" description="Helical" evidence="7">
    <location>
        <begin position="194"/>
        <end position="213"/>
    </location>
</feature>
<dbReference type="EMBL" id="CP087164">
    <property type="protein sequence ID" value="UGS37521.1"/>
    <property type="molecule type" value="Genomic_DNA"/>
</dbReference>
<accession>A0A9E6Y162</accession>
<dbReference type="KEGG" id="sbae:DSM104329_03937"/>
<evidence type="ECO:0000256" key="7">
    <source>
        <dbReference type="SAM" id="Phobius"/>
    </source>
</evidence>
<keyword evidence="2" id="KW-1003">Cell membrane</keyword>
<feature type="compositionally biased region" description="Basic and acidic residues" evidence="6">
    <location>
        <begin position="310"/>
        <end position="338"/>
    </location>
</feature>
<evidence type="ECO:0000256" key="5">
    <source>
        <dbReference type="ARBA" id="ARBA00023136"/>
    </source>
</evidence>
<keyword evidence="9" id="KW-1185">Reference proteome</keyword>
<gene>
    <name evidence="8" type="ORF">DSM104329_03937</name>
</gene>
<organism evidence="8 9">
    <name type="scientific">Capillimicrobium parvum</name>
    <dbReference type="NCBI Taxonomy" id="2884022"/>
    <lineage>
        <taxon>Bacteria</taxon>
        <taxon>Bacillati</taxon>
        <taxon>Actinomycetota</taxon>
        <taxon>Thermoleophilia</taxon>
        <taxon>Solirubrobacterales</taxon>
        <taxon>Capillimicrobiaceae</taxon>
        <taxon>Capillimicrobium</taxon>
    </lineage>
</organism>
<dbReference type="GO" id="GO:0005886">
    <property type="term" value="C:plasma membrane"/>
    <property type="evidence" value="ECO:0007669"/>
    <property type="project" value="UniProtKB-SubCell"/>
</dbReference>
<sequence>MERAPRQDIGPTDIPGPGRMAILKRTVKEFQEDNITDWAAALTYYSVLALFPALLALVALVGLVGQYPQTTNSILDILRSAGADQSTVNSFGKTINGIVQNKGGAGALLGVGLLAALWSASGYIGAFMRASNAIWEIPEGRPFWKLRPLQVVVTLVMVMLLAFVLIALVVSGPLAQAIGDQVGLGSAAVTVYSIAKWPIMAAVVILMLAVLYYMAPNARLPKFQWISPGAVVALVIWIVATVAFFFYVRNFGSYNKTYGTLGGAISMLVWLWISNIAILFGQQLNSEIERGRELSAGVPAEEEIQLPLRDTPKKDKEAEAEQISREARLEMARERQDEGAPPEQEQEQPSSERFEREDREARK</sequence>
<protein>
    <submittedName>
        <fullName evidence="8">Uncharacterized protein</fullName>
    </submittedName>
</protein>
<evidence type="ECO:0000256" key="1">
    <source>
        <dbReference type="ARBA" id="ARBA00004651"/>
    </source>
</evidence>
<feature type="region of interest" description="Disordered" evidence="6">
    <location>
        <begin position="305"/>
        <end position="363"/>
    </location>
</feature>
<dbReference type="InterPro" id="IPR017039">
    <property type="entry name" value="Virul_fac_BrkB"/>
</dbReference>
<dbReference type="RefSeq" id="WP_259311573.1">
    <property type="nucleotide sequence ID" value="NZ_CP087164.1"/>
</dbReference>
<keyword evidence="3 7" id="KW-0812">Transmembrane</keyword>
<evidence type="ECO:0000256" key="6">
    <source>
        <dbReference type="SAM" id="MobiDB-lite"/>
    </source>
</evidence>
<feature type="transmembrane region" description="Helical" evidence="7">
    <location>
        <begin position="42"/>
        <end position="65"/>
    </location>
</feature>
<dbReference type="Pfam" id="PF03631">
    <property type="entry name" value="Virul_fac_BrkB"/>
    <property type="match status" value="1"/>
</dbReference>
<evidence type="ECO:0000256" key="3">
    <source>
        <dbReference type="ARBA" id="ARBA00022692"/>
    </source>
</evidence>
<keyword evidence="4 7" id="KW-1133">Transmembrane helix</keyword>
<reference evidence="8" key="1">
    <citation type="journal article" date="2022" name="Int. J. Syst. Evol. Microbiol.">
        <title>Pseudomonas aegrilactucae sp. nov. and Pseudomonas morbosilactucae sp. nov., pathogens causing bacterial rot of lettuce in Japan.</title>
        <authorList>
            <person name="Sawada H."/>
            <person name="Fujikawa T."/>
            <person name="Satou M."/>
        </authorList>
    </citation>
    <scope>NUCLEOTIDE SEQUENCE</scope>
    <source>
        <strain evidence="8">0166_1</strain>
    </source>
</reference>
<evidence type="ECO:0000313" key="8">
    <source>
        <dbReference type="EMBL" id="UGS37521.1"/>
    </source>
</evidence>
<feature type="transmembrane region" description="Helical" evidence="7">
    <location>
        <begin position="260"/>
        <end position="280"/>
    </location>
</feature>
<evidence type="ECO:0000313" key="9">
    <source>
        <dbReference type="Proteomes" id="UP001162834"/>
    </source>
</evidence>
<dbReference type="PANTHER" id="PTHR30213:SF0">
    <property type="entry name" value="UPF0761 MEMBRANE PROTEIN YIHY"/>
    <property type="match status" value="1"/>
</dbReference>
<keyword evidence="5 7" id="KW-0472">Membrane</keyword>
<evidence type="ECO:0000256" key="4">
    <source>
        <dbReference type="ARBA" id="ARBA00022989"/>
    </source>
</evidence>
<evidence type="ECO:0000256" key="2">
    <source>
        <dbReference type="ARBA" id="ARBA00022475"/>
    </source>
</evidence>
<feature type="compositionally biased region" description="Basic and acidic residues" evidence="6">
    <location>
        <begin position="350"/>
        <end position="363"/>
    </location>
</feature>